<dbReference type="EMBL" id="JACCHP010000003">
    <property type="protein sequence ID" value="MBH5397381.1"/>
    <property type="molecule type" value="Genomic_DNA"/>
</dbReference>
<reference evidence="1 2" key="1">
    <citation type="submission" date="2020-07" db="EMBL/GenBank/DDBJ databases">
        <title>Bradyrhizobium diversity isolated from nodules of indigenous legumes of Western Australia.</title>
        <authorList>
            <person name="Klepa M.S."/>
        </authorList>
    </citation>
    <scope>NUCLEOTIDE SEQUENCE [LARGE SCALE GENOMIC DNA]</scope>
    <source>
        <strain evidence="1 2">CNPSo 4010</strain>
    </source>
</reference>
<accession>A0ABS0PJK3</accession>
<gene>
    <name evidence="1" type="ORF">HZZ13_06195</name>
</gene>
<comment type="caution">
    <text evidence="1">The sequence shown here is derived from an EMBL/GenBank/DDBJ whole genome shotgun (WGS) entry which is preliminary data.</text>
</comment>
<name>A0ABS0PJK3_9BRAD</name>
<organism evidence="1 2">
    <name type="scientific">Bradyrhizobium agreste</name>
    <dbReference type="NCBI Taxonomy" id="2751811"/>
    <lineage>
        <taxon>Bacteria</taxon>
        <taxon>Pseudomonadati</taxon>
        <taxon>Pseudomonadota</taxon>
        <taxon>Alphaproteobacteria</taxon>
        <taxon>Hyphomicrobiales</taxon>
        <taxon>Nitrobacteraceae</taxon>
        <taxon>Bradyrhizobium</taxon>
    </lineage>
</organism>
<sequence>MAKKDGKKTAAFFDLQKKDYSKCLHGAFDCEREPIRAHSIQNAKVLDLLQKDNHVRTPLGKIKGGEHPEFEFGLIGRNNASTFTGLCSKHDTELFNLIDTEPLDVKNFYQLYQLAYRSLMRELHTCLEAAFRFQIAHIENVEKGITKKGQPDGPGLAAVVFFTKAWRVFRYREKHFHDKLQLGHYAIELKDQAPTVAVSSFFSVAFDENEDIIGPLFNVVPLDATNTVAILSYPQEHKAEIKAKLPKVFEGADNKKALSHLILQRVENFVLSPTFYDGWTAQKRTNVLKFFNESIFEPAEPPEGQDLLLF</sequence>
<evidence type="ECO:0000313" key="1">
    <source>
        <dbReference type="EMBL" id="MBH5397381.1"/>
    </source>
</evidence>
<proteinExistence type="predicted"/>
<evidence type="ECO:0000313" key="2">
    <source>
        <dbReference type="Proteomes" id="UP000807370"/>
    </source>
</evidence>
<keyword evidence="2" id="KW-1185">Reference proteome</keyword>
<dbReference type="Proteomes" id="UP000807370">
    <property type="component" value="Unassembled WGS sequence"/>
</dbReference>
<protein>
    <submittedName>
        <fullName evidence="1">Uncharacterized protein</fullName>
    </submittedName>
</protein>
<dbReference type="RefSeq" id="WP_197958749.1">
    <property type="nucleotide sequence ID" value="NZ_JACCHP010000003.1"/>
</dbReference>